<evidence type="ECO:0000313" key="3">
    <source>
        <dbReference type="Proteomes" id="UP000422764"/>
    </source>
</evidence>
<evidence type="ECO:0008006" key="4">
    <source>
        <dbReference type="Google" id="ProtNLM"/>
    </source>
</evidence>
<feature type="region of interest" description="Disordered" evidence="1">
    <location>
        <begin position="149"/>
        <end position="168"/>
    </location>
</feature>
<sequence>MINDISENRIMTSFNNIIPFLKLFIEDDAAISIANTERFLKFYDGQTVKLNKKDGDPLPVGSVAYMTVTSGKTISSIIPKEVFGVPTKAIGIPIKENGKVVGALSVAKSLEKQTTVLNLSKDLYDSLSQISSGINEISSNIQSIVQSNSTMQQDVEQTKKKQKTQMKS</sequence>
<dbReference type="Proteomes" id="UP000422764">
    <property type="component" value="Chromosome"/>
</dbReference>
<keyword evidence="3" id="KW-1185">Reference proteome</keyword>
<name>A0A6I6ESQ8_9CLOT</name>
<evidence type="ECO:0000256" key="1">
    <source>
        <dbReference type="SAM" id="MobiDB-lite"/>
    </source>
</evidence>
<dbReference type="EMBL" id="CP046522">
    <property type="protein sequence ID" value="QGU95300.1"/>
    <property type="molecule type" value="Genomic_DNA"/>
</dbReference>
<accession>A0A6I6ESQ8</accession>
<organism evidence="2 3">
    <name type="scientific">Clostridium bovifaecis</name>
    <dbReference type="NCBI Taxonomy" id="2184719"/>
    <lineage>
        <taxon>Bacteria</taxon>
        <taxon>Bacillati</taxon>
        <taxon>Bacillota</taxon>
        <taxon>Clostridia</taxon>
        <taxon>Eubacteriales</taxon>
        <taxon>Clostridiaceae</taxon>
        <taxon>Clostridium</taxon>
    </lineage>
</organism>
<reference evidence="2 3" key="1">
    <citation type="submission" date="2019-12" db="EMBL/GenBank/DDBJ databases">
        <title>Genome sequenceing of Clostridium bovifaecis.</title>
        <authorList>
            <person name="Yao Y."/>
        </authorList>
    </citation>
    <scope>NUCLEOTIDE SEQUENCE [LARGE SCALE GENOMIC DNA]</scope>
    <source>
        <strain evidence="2 3">BXX</strain>
    </source>
</reference>
<dbReference type="SUPFAM" id="SSF103190">
    <property type="entry name" value="Sensory domain-like"/>
    <property type="match status" value="1"/>
</dbReference>
<protein>
    <recommendedName>
        <fullName evidence="4">GAF domain-containing protein</fullName>
    </recommendedName>
</protein>
<gene>
    <name evidence="2" type="ORF">GOM49_09545</name>
</gene>
<proteinExistence type="predicted"/>
<dbReference type="AlphaFoldDB" id="A0A6I6ESQ8"/>
<evidence type="ECO:0000313" key="2">
    <source>
        <dbReference type="EMBL" id="QGU95300.1"/>
    </source>
</evidence>
<dbReference type="InterPro" id="IPR029151">
    <property type="entry name" value="Sensor-like_sf"/>
</dbReference>